<dbReference type="AlphaFoldDB" id="A0A9W4DTY8"/>
<evidence type="ECO:0000313" key="2">
    <source>
        <dbReference type="EMBL" id="CAG6393505.1"/>
    </source>
</evidence>
<comment type="caution">
    <text evidence="2">The sequence shown here is derived from an EMBL/GenBank/DDBJ whole genome shotgun (WGS) entry which is preliminary data.</text>
</comment>
<evidence type="ECO:0000256" key="1">
    <source>
        <dbReference type="SAM" id="MobiDB-lite"/>
    </source>
</evidence>
<organism evidence="2 3">
    <name type="scientific">Actinacidiphila cocklensis</name>
    <dbReference type="NCBI Taxonomy" id="887465"/>
    <lineage>
        <taxon>Bacteria</taxon>
        <taxon>Bacillati</taxon>
        <taxon>Actinomycetota</taxon>
        <taxon>Actinomycetes</taxon>
        <taxon>Kitasatosporales</taxon>
        <taxon>Streptomycetaceae</taxon>
        <taxon>Actinacidiphila</taxon>
    </lineage>
</organism>
<dbReference type="Proteomes" id="UP001152519">
    <property type="component" value="Unassembled WGS sequence"/>
</dbReference>
<dbReference type="EMBL" id="CAJSLV010000049">
    <property type="protein sequence ID" value="CAG6393505.1"/>
    <property type="molecule type" value="Genomic_DNA"/>
</dbReference>
<proteinExistence type="predicted"/>
<sequence length="551" mass="59091">MFHVEHRTRAPRPDDGEVPSPGDVPRGTSRGGLRRPPLPQGRCRGLLAQRAVLQPQFQQVLVGLAHRRPRGDPEHRHDLVAVQVGPDRVQLLLLLELGDPLLKAVVRPGQRRRLALVAGRAVRPGQLVQPLQQRTGVPHVAPHRGVGPLTAAVTVEAQVQLDQPRDVLHQLVGVLQLEHPRLGELGADHLVVVEGDPAVRFEAPGLRLADVVQQRGQPQHQVRPLGLQVDGLLQHRQGVLVDVLVPEVLVSLQPQCRQLGQHPVRETGLHQQAQPLARVVGHDELVQLVPHPLGRDDVDPLGHRGHRRDHLGGDLEVQLRREAGRTQHPQRVVGEGRLGGAGSAQQPGSEVVQAAVGVDEVVARQPHRHGVHREVPADQVLLDGVAVGHLRLARGPVVRLAAVGGHLDLETADPALGVLGLLHAADGTEGDTDLPHRVRPRPQDLQYLLGARVGGEVQVVAEPAQQGVPYGAADQCEGEPGSAEAVAQLLGYGLDPVVGRPSGSRGLRSLSGIVGIRHNVKGYGSATTARARVSRPCTKEQSAALRHSADR</sequence>
<protein>
    <submittedName>
        <fullName evidence="2">Uncharacterized protein</fullName>
    </submittedName>
</protein>
<feature type="compositionally biased region" description="Basic and acidic residues" evidence="1">
    <location>
        <begin position="1"/>
        <end position="15"/>
    </location>
</feature>
<reference evidence="2" key="1">
    <citation type="submission" date="2021-05" db="EMBL/GenBank/DDBJ databases">
        <authorList>
            <person name="Arsene-Ploetze F."/>
        </authorList>
    </citation>
    <scope>NUCLEOTIDE SEQUENCE</scope>
    <source>
        <strain evidence="2">DSM 42138</strain>
    </source>
</reference>
<gene>
    <name evidence="2" type="ORF">SCOCK_200117</name>
</gene>
<evidence type="ECO:0000313" key="3">
    <source>
        <dbReference type="Proteomes" id="UP001152519"/>
    </source>
</evidence>
<feature type="region of interest" description="Disordered" evidence="1">
    <location>
        <begin position="1"/>
        <end position="40"/>
    </location>
</feature>
<name>A0A9W4DTY8_9ACTN</name>
<keyword evidence="3" id="KW-1185">Reference proteome</keyword>
<dbReference type="AntiFam" id="ANF00195">
    <property type="entry name" value="Shadow ORF (opposite cca)"/>
</dbReference>
<accession>A0A9W4DTY8</accession>